<evidence type="ECO:0000256" key="1">
    <source>
        <dbReference type="ARBA" id="ARBA00004196"/>
    </source>
</evidence>
<feature type="domain" description="Thioredoxin" evidence="6">
    <location>
        <begin position="47"/>
        <end position="195"/>
    </location>
</feature>
<evidence type="ECO:0000313" key="8">
    <source>
        <dbReference type="Proteomes" id="UP000249852"/>
    </source>
</evidence>
<dbReference type="Pfam" id="PF00578">
    <property type="entry name" value="AhpC-TSA"/>
    <property type="match status" value="1"/>
</dbReference>
<dbReference type="InterPro" id="IPR000866">
    <property type="entry name" value="AhpC/TSA"/>
</dbReference>
<proteinExistence type="predicted"/>
<dbReference type="PANTHER" id="PTHR42852">
    <property type="entry name" value="THIOL:DISULFIDE INTERCHANGE PROTEIN DSBE"/>
    <property type="match status" value="1"/>
</dbReference>
<keyword evidence="3" id="KW-1015">Disulfide bond</keyword>
<dbReference type="SUPFAM" id="SSF52833">
    <property type="entry name" value="Thioredoxin-like"/>
    <property type="match status" value="1"/>
</dbReference>
<dbReference type="EMBL" id="QLTQ01000027">
    <property type="protein sequence ID" value="RAS42857.1"/>
    <property type="molecule type" value="Genomic_DNA"/>
</dbReference>
<comment type="subcellular location">
    <subcellularLocation>
        <location evidence="1">Cell envelope</location>
    </subcellularLocation>
</comment>
<keyword evidence="2" id="KW-0201">Cytochrome c-type biogenesis</keyword>
<reference evidence="7 8" key="1">
    <citation type="submission" date="2018-06" db="EMBL/GenBank/DDBJ databases">
        <title>Genomic Encyclopedia of Archaeal and Bacterial Type Strains, Phase II (KMG-II): from individual species to whole genera.</title>
        <authorList>
            <person name="Goeker M."/>
        </authorList>
    </citation>
    <scope>NUCLEOTIDE SEQUENCE [LARGE SCALE GENOMIC DNA]</scope>
    <source>
        <strain evidence="7 8">DSM 18710</strain>
    </source>
</reference>
<sequence length="323" mass="37599">METLIDIYNNKRKTEMKRIILSTMFLLATFATVVAQDLDSKYATNLLKNGTVAPEFTLRTADEKEIKLSEFRGNYVVLDFWASWCPDCRKDIPAMKQLWNDFMDYNVRIIGISFDTNKDAWVNTYWDKYQMNWTQVSELKKWKKETKIDRLYHIDWIPAMYLIDPNGKIVLGTVEIEKLRATLEGLKTKLKMSSADVMPAYVGGNEAMEQYLKEHQLYTLQTRKMRVEAKVEVLFSVEMDGAITGARVLNVTELKANSPKFDKLSKDKQNEVIAAANEHFRKEAIRLVEHMPKWTPALKKNRPVKETTTIVVEFNPYYKGPKK</sequence>
<evidence type="ECO:0000256" key="2">
    <source>
        <dbReference type="ARBA" id="ARBA00022748"/>
    </source>
</evidence>
<dbReference type="Proteomes" id="UP000249852">
    <property type="component" value="Unassembled WGS sequence"/>
</dbReference>
<evidence type="ECO:0000256" key="5">
    <source>
        <dbReference type="SAM" id="SignalP"/>
    </source>
</evidence>
<dbReference type="Gene3D" id="3.40.30.10">
    <property type="entry name" value="Glutaredoxin"/>
    <property type="match status" value="1"/>
</dbReference>
<dbReference type="PANTHER" id="PTHR42852:SF6">
    <property type="entry name" value="THIOL:DISULFIDE INTERCHANGE PROTEIN DSBE"/>
    <property type="match status" value="1"/>
</dbReference>
<protein>
    <submittedName>
        <fullName evidence="7">Peroxiredoxin</fullName>
    </submittedName>
</protein>
<keyword evidence="5" id="KW-0732">Signal</keyword>
<organism evidence="7 8">
    <name type="scientific">Prevotella pallens</name>
    <dbReference type="NCBI Taxonomy" id="60133"/>
    <lineage>
        <taxon>Bacteria</taxon>
        <taxon>Pseudomonadati</taxon>
        <taxon>Bacteroidota</taxon>
        <taxon>Bacteroidia</taxon>
        <taxon>Bacteroidales</taxon>
        <taxon>Prevotellaceae</taxon>
        <taxon>Prevotella</taxon>
    </lineage>
</organism>
<gene>
    <name evidence="7" type="ORF">BC673_1279</name>
</gene>
<feature type="chain" id="PRO_5047271075" evidence="5">
    <location>
        <begin position="36"/>
        <end position="323"/>
    </location>
</feature>
<evidence type="ECO:0000256" key="3">
    <source>
        <dbReference type="ARBA" id="ARBA00023157"/>
    </source>
</evidence>
<evidence type="ECO:0000256" key="4">
    <source>
        <dbReference type="ARBA" id="ARBA00023284"/>
    </source>
</evidence>
<dbReference type="CDD" id="cd02966">
    <property type="entry name" value="TlpA_like_family"/>
    <property type="match status" value="1"/>
</dbReference>
<dbReference type="InterPro" id="IPR036249">
    <property type="entry name" value="Thioredoxin-like_sf"/>
</dbReference>
<keyword evidence="8" id="KW-1185">Reference proteome</keyword>
<name>A0ABX9DQH7_9BACT</name>
<dbReference type="InterPro" id="IPR050553">
    <property type="entry name" value="Thioredoxin_ResA/DsbE_sf"/>
</dbReference>
<dbReference type="InterPro" id="IPR013766">
    <property type="entry name" value="Thioredoxin_domain"/>
</dbReference>
<keyword evidence="4" id="KW-0676">Redox-active center</keyword>
<accession>A0ABX9DQH7</accession>
<comment type="caution">
    <text evidence="7">The sequence shown here is derived from an EMBL/GenBank/DDBJ whole genome shotgun (WGS) entry which is preliminary data.</text>
</comment>
<dbReference type="PROSITE" id="PS51352">
    <property type="entry name" value="THIOREDOXIN_2"/>
    <property type="match status" value="1"/>
</dbReference>
<evidence type="ECO:0000259" key="6">
    <source>
        <dbReference type="PROSITE" id="PS51352"/>
    </source>
</evidence>
<dbReference type="Gene3D" id="3.30.1150.10">
    <property type="match status" value="1"/>
</dbReference>
<evidence type="ECO:0000313" key="7">
    <source>
        <dbReference type="EMBL" id="RAS42857.1"/>
    </source>
</evidence>
<feature type="signal peptide" evidence="5">
    <location>
        <begin position="1"/>
        <end position="35"/>
    </location>
</feature>